<evidence type="ECO:0000313" key="3">
    <source>
        <dbReference type="EMBL" id="RSK48433.1"/>
    </source>
</evidence>
<dbReference type="Gene3D" id="2.60.40.3140">
    <property type="match status" value="1"/>
</dbReference>
<gene>
    <name evidence="3" type="ORF">EI291_11995</name>
</gene>
<dbReference type="OrthoDB" id="98874at2"/>
<dbReference type="Proteomes" id="UP000273500">
    <property type="component" value="Unassembled WGS sequence"/>
</dbReference>
<dbReference type="Gene3D" id="2.60.120.1130">
    <property type="match status" value="1"/>
</dbReference>
<feature type="chain" id="PRO_5018756579" description="Transglutaminase-like domain-containing protein" evidence="1">
    <location>
        <begin position="28"/>
        <end position="679"/>
    </location>
</feature>
<sequence>MSSFYFRAAGALLLLSGLAGRPHYVQAQEAPIKFGKLDAKEAATLLASPTPDSAAAEVLCDFGQSTIQGANGRFELRFERTARLLIRRAAGYEHATVHVLLYHDPKEGGREEIQQLKGLTYNLTGTTLSKEPLRTEAVFSRKIDERLDEYAFTLPNVREGSILEFTYLVRSPFLFNLQDWQFQQDIPVRWSEYRTVIPSFYRYKELSRTYWPFTINETSAKFYTTTYREPTRNSYGTTTEASDKTYNINTQALTRRWAVKNLPAFRPEPFMTTRRDYLSRVDFELERIQFDPQHAPQFIAGSWAEIEKELLEDEKFGQYLKATTSLSTNTAALRNLPNLTERAHAVRQLVLQQVAYTNTPSYLARPGSTPRRIVDQRQGNAAEVNLLLIAALRTAGLDAQPLLLSTRQHGQVQTELPVVSQFNYVVAHVALPDNKELLLDATDASLPPALLPESCLNAQGRLLGPAGRWVNLMDTAPHLLYTHAQLTATPQGELRGSIRQEYAGYAASEHRRPLSELRQQWQQAHPDWQISKAEVSSPDVARPVALELTAALPGAEAPAATLYLRPLQQLLMTANPFRHAERLYPVDFATVQRIEYATDLTLPAGYVVAELPANMQLVLPNGGGRFLFSITQPTPQTLALVGRIHLLKTRYSAEEYHAIRELYAKAVTKFAEPIVLQRQ</sequence>
<dbReference type="InterPro" id="IPR002931">
    <property type="entry name" value="Transglutaminase-like"/>
</dbReference>
<reference evidence="3 4" key="1">
    <citation type="submission" date="2018-12" db="EMBL/GenBank/DDBJ databases">
        <authorList>
            <person name="Feng G."/>
            <person name="Zhu H."/>
        </authorList>
    </citation>
    <scope>NUCLEOTIDE SEQUENCE [LARGE SCALE GENOMIC DNA]</scope>
    <source>
        <strain evidence="3 4">KCTC 12533</strain>
    </source>
</reference>
<evidence type="ECO:0000256" key="1">
    <source>
        <dbReference type="SAM" id="SignalP"/>
    </source>
</evidence>
<dbReference type="Gene3D" id="3.10.620.30">
    <property type="match status" value="1"/>
</dbReference>
<keyword evidence="4" id="KW-1185">Reference proteome</keyword>
<keyword evidence="1" id="KW-0732">Signal</keyword>
<evidence type="ECO:0000259" key="2">
    <source>
        <dbReference type="Pfam" id="PF01841"/>
    </source>
</evidence>
<accession>A0A3R9P202</accession>
<organism evidence="3 4">
    <name type="scientific">Hymenobacter rigui</name>
    <dbReference type="NCBI Taxonomy" id="334424"/>
    <lineage>
        <taxon>Bacteria</taxon>
        <taxon>Pseudomonadati</taxon>
        <taxon>Bacteroidota</taxon>
        <taxon>Cytophagia</taxon>
        <taxon>Cytophagales</taxon>
        <taxon>Hymenobacteraceae</taxon>
        <taxon>Hymenobacter</taxon>
    </lineage>
</organism>
<evidence type="ECO:0000313" key="4">
    <source>
        <dbReference type="Proteomes" id="UP000273500"/>
    </source>
</evidence>
<name>A0A3R9P202_9BACT</name>
<protein>
    <recommendedName>
        <fullName evidence="2">Transglutaminase-like domain-containing protein</fullName>
    </recommendedName>
</protein>
<dbReference type="AlphaFoldDB" id="A0A3R9P202"/>
<proteinExistence type="predicted"/>
<feature type="domain" description="Transglutaminase-like" evidence="2">
    <location>
        <begin position="334"/>
        <end position="434"/>
    </location>
</feature>
<dbReference type="RefSeq" id="WP_125420153.1">
    <property type="nucleotide sequence ID" value="NZ_RWIT01000005.1"/>
</dbReference>
<comment type="caution">
    <text evidence="3">The sequence shown here is derived from an EMBL/GenBank/DDBJ whole genome shotgun (WGS) entry which is preliminary data.</text>
</comment>
<feature type="signal peptide" evidence="1">
    <location>
        <begin position="1"/>
        <end position="27"/>
    </location>
</feature>
<dbReference type="Pfam" id="PF01841">
    <property type="entry name" value="Transglut_core"/>
    <property type="match status" value="1"/>
</dbReference>
<dbReference type="EMBL" id="RWIT01000005">
    <property type="protein sequence ID" value="RSK48433.1"/>
    <property type="molecule type" value="Genomic_DNA"/>
</dbReference>